<evidence type="ECO:0000256" key="5">
    <source>
        <dbReference type="ARBA" id="ARBA00022729"/>
    </source>
</evidence>
<evidence type="ECO:0000256" key="12">
    <source>
        <dbReference type="ARBA" id="ARBA00023326"/>
    </source>
</evidence>
<evidence type="ECO:0000256" key="13">
    <source>
        <dbReference type="ARBA" id="ARBA00044502"/>
    </source>
</evidence>
<dbReference type="Pfam" id="PF00734">
    <property type="entry name" value="CBM_1"/>
    <property type="match status" value="1"/>
</dbReference>
<evidence type="ECO:0000256" key="16">
    <source>
        <dbReference type="SAM" id="SignalP"/>
    </source>
</evidence>
<keyword evidence="3" id="KW-0964">Secreted</keyword>
<dbReference type="PANTHER" id="PTHR33353">
    <property type="entry name" value="PUTATIVE (AFU_ORTHOLOGUE AFUA_1G12560)-RELATED"/>
    <property type="match status" value="1"/>
</dbReference>
<evidence type="ECO:0000256" key="11">
    <source>
        <dbReference type="ARBA" id="ARBA00023277"/>
    </source>
</evidence>
<comment type="similarity">
    <text evidence="13">Belongs to the polysaccharide monooxygenase AA9 family.</text>
</comment>
<dbReference type="SUPFAM" id="SSF57180">
    <property type="entry name" value="Cellulose-binding domain"/>
    <property type="match status" value="1"/>
</dbReference>
<evidence type="ECO:0000256" key="9">
    <source>
        <dbReference type="ARBA" id="ARBA00023033"/>
    </source>
</evidence>
<feature type="signal peptide" evidence="16">
    <location>
        <begin position="1"/>
        <end position="17"/>
    </location>
</feature>
<comment type="caution">
    <text evidence="18">The sequence shown here is derived from an EMBL/GenBank/DDBJ whole genome shotgun (WGS) entry which is preliminary data.</text>
</comment>
<dbReference type="SMART" id="SM00236">
    <property type="entry name" value="fCBD"/>
    <property type="match status" value="1"/>
</dbReference>
<evidence type="ECO:0000256" key="4">
    <source>
        <dbReference type="ARBA" id="ARBA00022723"/>
    </source>
</evidence>
<dbReference type="CDD" id="cd21175">
    <property type="entry name" value="LPMO_AA9"/>
    <property type="match status" value="1"/>
</dbReference>
<dbReference type="EC" id="1.14.99.56" evidence="15"/>
<dbReference type="InterPro" id="IPR035971">
    <property type="entry name" value="CBD_sf"/>
</dbReference>
<evidence type="ECO:0000256" key="2">
    <source>
        <dbReference type="ARBA" id="ARBA00004613"/>
    </source>
</evidence>
<dbReference type="GO" id="GO:0030248">
    <property type="term" value="F:cellulose binding"/>
    <property type="evidence" value="ECO:0007669"/>
    <property type="project" value="InterPro"/>
</dbReference>
<dbReference type="GO" id="GO:0005576">
    <property type="term" value="C:extracellular region"/>
    <property type="evidence" value="ECO:0007669"/>
    <property type="project" value="UniProtKB-SubCell"/>
</dbReference>
<dbReference type="PROSITE" id="PS00562">
    <property type="entry name" value="CBM1_1"/>
    <property type="match status" value="1"/>
</dbReference>
<comment type="subcellular location">
    <subcellularLocation>
        <location evidence="2">Secreted</location>
    </subcellularLocation>
</comment>
<keyword evidence="5 16" id="KW-0732">Signal</keyword>
<feature type="domain" description="CBM1" evidence="17">
    <location>
        <begin position="293"/>
        <end position="329"/>
    </location>
</feature>
<name>M5C5I5_THACB</name>
<evidence type="ECO:0000256" key="3">
    <source>
        <dbReference type="ARBA" id="ARBA00022525"/>
    </source>
</evidence>
<proteinExistence type="inferred from homology"/>
<gene>
    <name evidence="18" type="ORF">BN14_09353</name>
</gene>
<keyword evidence="8" id="KW-0186">Copper</keyword>
<comment type="cofactor">
    <cofactor evidence="1">
        <name>Cu(2+)</name>
        <dbReference type="ChEBI" id="CHEBI:29036"/>
    </cofactor>
</comment>
<dbReference type="Proteomes" id="UP000012065">
    <property type="component" value="Unassembled WGS sequence"/>
</dbReference>
<evidence type="ECO:0000256" key="14">
    <source>
        <dbReference type="ARBA" id="ARBA00045077"/>
    </source>
</evidence>
<dbReference type="InterPro" id="IPR000254">
    <property type="entry name" value="CBD"/>
</dbReference>
<evidence type="ECO:0000259" key="17">
    <source>
        <dbReference type="PROSITE" id="PS51164"/>
    </source>
</evidence>
<evidence type="ECO:0000256" key="1">
    <source>
        <dbReference type="ARBA" id="ARBA00001973"/>
    </source>
</evidence>
<accession>M5C5I5</accession>
<dbReference type="Pfam" id="PF03443">
    <property type="entry name" value="AA9"/>
    <property type="match status" value="1"/>
</dbReference>
<keyword evidence="7" id="KW-0560">Oxidoreductase</keyword>
<dbReference type="GO" id="GO:0030245">
    <property type="term" value="P:cellulose catabolic process"/>
    <property type="evidence" value="ECO:0007669"/>
    <property type="project" value="UniProtKB-KW"/>
</dbReference>
<keyword evidence="11" id="KW-0119">Carbohydrate metabolism</keyword>
<dbReference type="PROSITE" id="PS51164">
    <property type="entry name" value="CBM1_2"/>
    <property type="match status" value="1"/>
</dbReference>
<dbReference type="GO" id="GO:0004497">
    <property type="term" value="F:monooxygenase activity"/>
    <property type="evidence" value="ECO:0007669"/>
    <property type="project" value="UniProtKB-KW"/>
</dbReference>
<evidence type="ECO:0000256" key="7">
    <source>
        <dbReference type="ARBA" id="ARBA00023002"/>
    </source>
</evidence>
<keyword evidence="6" id="KW-0136">Cellulose degradation</keyword>
<organism evidence="18 19">
    <name type="scientific">Thanatephorus cucumeris (strain AG1-IB / isolate 7/3/14)</name>
    <name type="common">Lettuce bottom rot fungus</name>
    <name type="synonym">Rhizoctonia solani</name>
    <dbReference type="NCBI Taxonomy" id="1108050"/>
    <lineage>
        <taxon>Eukaryota</taxon>
        <taxon>Fungi</taxon>
        <taxon>Dikarya</taxon>
        <taxon>Basidiomycota</taxon>
        <taxon>Agaricomycotina</taxon>
        <taxon>Agaricomycetes</taxon>
        <taxon>Cantharellales</taxon>
        <taxon>Ceratobasidiaceae</taxon>
        <taxon>Rhizoctonia</taxon>
        <taxon>Rhizoctonia solani AG-1</taxon>
    </lineage>
</organism>
<keyword evidence="4" id="KW-0479">Metal-binding</keyword>
<dbReference type="AlphaFoldDB" id="M5C5I5"/>
<evidence type="ECO:0000256" key="8">
    <source>
        <dbReference type="ARBA" id="ARBA00023008"/>
    </source>
</evidence>
<dbReference type="PANTHER" id="PTHR33353:SF10">
    <property type="entry name" value="ENDO-BETA-1,4-GLUCANASE D"/>
    <property type="match status" value="1"/>
</dbReference>
<dbReference type="HOGENOM" id="CLU_031730_1_1_1"/>
<dbReference type="InterPro" id="IPR049892">
    <property type="entry name" value="AA9"/>
</dbReference>
<keyword evidence="10" id="KW-1015">Disulfide bond</keyword>
<evidence type="ECO:0000313" key="19">
    <source>
        <dbReference type="Proteomes" id="UP000012065"/>
    </source>
</evidence>
<keyword evidence="9" id="KW-0503">Monooxygenase</keyword>
<reference evidence="18 19" key="1">
    <citation type="journal article" date="2013" name="J. Biotechnol.">
        <title>Establishment and interpretation of the genome sequence of the phytopathogenic fungus Rhizoctonia solani AG1-IB isolate 7/3/14.</title>
        <authorList>
            <person name="Wibberg D.W."/>
            <person name="Jelonek L.J."/>
            <person name="Rupp O.R."/>
            <person name="Hennig M.H."/>
            <person name="Eikmeyer F.E."/>
            <person name="Goesmann A.G."/>
            <person name="Hartmann A.H."/>
            <person name="Borriss R.B."/>
            <person name="Grosch R.G."/>
            <person name="Puehler A.P."/>
            <person name="Schlueter A.S."/>
        </authorList>
    </citation>
    <scope>NUCLEOTIDE SEQUENCE [LARGE SCALE GENOMIC DNA]</scope>
    <source>
        <strain evidence="19">AG1-IB / isolate 7/3/14</strain>
    </source>
</reference>
<evidence type="ECO:0000256" key="15">
    <source>
        <dbReference type="ARBA" id="ARBA00047174"/>
    </source>
</evidence>
<feature type="chain" id="PRO_5004064019" description="lytic cellulose monooxygenase (C4-dehydrogenating)" evidence="16">
    <location>
        <begin position="18"/>
        <end position="329"/>
    </location>
</feature>
<protein>
    <recommendedName>
        <fullName evidence="15">lytic cellulose monooxygenase (C4-dehydrogenating)</fullName>
        <ecNumber evidence="15">1.14.99.56</ecNumber>
    </recommendedName>
</protein>
<dbReference type="InterPro" id="IPR005103">
    <property type="entry name" value="AA9_LPMO"/>
</dbReference>
<keyword evidence="12" id="KW-0624">Polysaccharide degradation</keyword>
<evidence type="ECO:0000256" key="6">
    <source>
        <dbReference type="ARBA" id="ARBA00023001"/>
    </source>
</evidence>
<comment type="catalytic activity">
    <reaction evidence="14">
        <text>[(1-&gt;4)-beta-D-glucosyl]n+m + reduced acceptor + O2 = 4-dehydro-beta-D-glucosyl-[(1-&gt;4)-beta-D-glucosyl]n-1 + [(1-&gt;4)-beta-D-glucosyl]m + acceptor + H2O.</text>
        <dbReference type="EC" id="1.14.99.56"/>
    </reaction>
</comment>
<dbReference type="EMBL" id="CAOJ01014299">
    <property type="protein sequence ID" value="CCO35238.1"/>
    <property type="molecule type" value="Genomic_DNA"/>
</dbReference>
<evidence type="ECO:0000256" key="10">
    <source>
        <dbReference type="ARBA" id="ARBA00023157"/>
    </source>
</evidence>
<sequence>MFSIALLLLTTASTVLGHGYVQEITASSGSYTGYLPYNDPSTIPTPQRIVRKIPGNGPVQDVTSIDIQCNSGAVPAPKIAQVMAGTNVALNWTTWPSSHIGPMITYMARAPSDVTSWSPGTSAVWFKVDEAGLSNGKWAATDILTENKSIYTFRVPASLKAGQYIIRRVHEIIALHSAGSQGGAQFYPSCTQVEVTGSGTEIGPAELVAFPGAYKATDPGILFDAYSGATTYIIPGPPVWNGGASSVSSISPTGAMATPASTIHATALTTNTATHPTTTQVSSPVSTTTPTGSAIAQYGQCGGKTYTGSTSCASPYTCKALNDYYSQCL</sequence>
<evidence type="ECO:0000313" key="18">
    <source>
        <dbReference type="EMBL" id="CCO35238.1"/>
    </source>
</evidence>
<dbReference type="Gene3D" id="2.70.50.70">
    <property type="match status" value="1"/>
</dbReference>
<dbReference type="GO" id="GO:0046872">
    <property type="term" value="F:metal ion binding"/>
    <property type="evidence" value="ECO:0007669"/>
    <property type="project" value="UniProtKB-KW"/>
</dbReference>